<name>A0ABQ5DP31_9ASTR</name>
<reference evidence="1" key="1">
    <citation type="journal article" date="2022" name="Int. J. Mol. Sci.">
        <title>Draft Genome of Tanacetum Coccineum: Genomic Comparison of Closely Related Tanacetum-Family Plants.</title>
        <authorList>
            <person name="Yamashiro T."/>
            <person name="Shiraishi A."/>
            <person name="Nakayama K."/>
            <person name="Satake H."/>
        </authorList>
    </citation>
    <scope>NUCLEOTIDE SEQUENCE</scope>
</reference>
<sequence length="381" mass="42593">MRAWGIFYSLGTVHEHTALLYMRGTRLELQLEFLAICYGPHPCSGNYASPFESTGKSYSSCSSLNVGSDHVAHNNKKHKVNGKQLQNGRQGFCRHLSGLLESKSRVAVVYIEIKMMFKTRLRIHSLQKALRIYVFNTSANKVGNGKQLQNGRQGFCRHLSGLLESKSRVAVVYIEIKMMFKTRLRIHSLQKALRMYVFNTSANKVGWQPPEEVPLLTRNPKTTHEDTPKDGKVIKFFKLMYVMLKLKQILQPPIIASVCNSSSFIDVSVSVVDPVQYGWVSTKSVYGPVYTGIVSGLFSYGSGYMVSLDFMGSFYIKNLVISFGSGYMVSMLIRVSVYSIYSVKCLGSCLFDTHGVSVSVVLMESVGINEAENKALGCKMD</sequence>
<evidence type="ECO:0000313" key="2">
    <source>
        <dbReference type="Proteomes" id="UP001151760"/>
    </source>
</evidence>
<dbReference type="EMBL" id="BQNB010015508">
    <property type="protein sequence ID" value="GJT40842.1"/>
    <property type="molecule type" value="Genomic_DNA"/>
</dbReference>
<keyword evidence="2" id="KW-1185">Reference proteome</keyword>
<organism evidence="1 2">
    <name type="scientific">Tanacetum coccineum</name>
    <dbReference type="NCBI Taxonomy" id="301880"/>
    <lineage>
        <taxon>Eukaryota</taxon>
        <taxon>Viridiplantae</taxon>
        <taxon>Streptophyta</taxon>
        <taxon>Embryophyta</taxon>
        <taxon>Tracheophyta</taxon>
        <taxon>Spermatophyta</taxon>
        <taxon>Magnoliopsida</taxon>
        <taxon>eudicotyledons</taxon>
        <taxon>Gunneridae</taxon>
        <taxon>Pentapetalae</taxon>
        <taxon>asterids</taxon>
        <taxon>campanulids</taxon>
        <taxon>Asterales</taxon>
        <taxon>Asteraceae</taxon>
        <taxon>Asteroideae</taxon>
        <taxon>Anthemideae</taxon>
        <taxon>Anthemidinae</taxon>
        <taxon>Tanacetum</taxon>
    </lineage>
</organism>
<evidence type="ECO:0000313" key="1">
    <source>
        <dbReference type="EMBL" id="GJT40842.1"/>
    </source>
</evidence>
<comment type="caution">
    <text evidence="1">The sequence shown here is derived from an EMBL/GenBank/DDBJ whole genome shotgun (WGS) entry which is preliminary data.</text>
</comment>
<dbReference type="Proteomes" id="UP001151760">
    <property type="component" value="Unassembled WGS sequence"/>
</dbReference>
<proteinExistence type="predicted"/>
<gene>
    <name evidence="1" type="ORF">Tco_0940707</name>
</gene>
<protein>
    <submittedName>
        <fullName evidence="1">Uncharacterized protein</fullName>
    </submittedName>
</protein>
<reference evidence="1" key="2">
    <citation type="submission" date="2022-01" db="EMBL/GenBank/DDBJ databases">
        <authorList>
            <person name="Yamashiro T."/>
            <person name="Shiraishi A."/>
            <person name="Satake H."/>
            <person name="Nakayama K."/>
        </authorList>
    </citation>
    <scope>NUCLEOTIDE SEQUENCE</scope>
</reference>
<accession>A0ABQ5DP31</accession>